<dbReference type="HOGENOM" id="CLU_091937_0_0_1"/>
<accession>A0A0C9TK40</accession>
<gene>
    <name evidence="1" type="ORF">PAXINDRAFT_89194</name>
</gene>
<reference evidence="2" key="2">
    <citation type="submission" date="2015-01" db="EMBL/GenBank/DDBJ databases">
        <title>Evolutionary Origins and Diversification of the Mycorrhizal Mutualists.</title>
        <authorList>
            <consortium name="DOE Joint Genome Institute"/>
            <consortium name="Mycorrhizal Genomics Consortium"/>
            <person name="Kohler A."/>
            <person name="Kuo A."/>
            <person name="Nagy L.G."/>
            <person name="Floudas D."/>
            <person name="Copeland A."/>
            <person name="Barry K.W."/>
            <person name="Cichocki N."/>
            <person name="Veneault-Fourrey C."/>
            <person name="LaButti K."/>
            <person name="Lindquist E.A."/>
            <person name="Lipzen A."/>
            <person name="Lundell T."/>
            <person name="Morin E."/>
            <person name="Murat C."/>
            <person name="Riley R."/>
            <person name="Ohm R."/>
            <person name="Sun H."/>
            <person name="Tunlid A."/>
            <person name="Henrissat B."/>
            <person name="Grigoriev I.V."/>
            <person name="Hibbett D.S."/>
            <person name="Martin F."/>
        </authorList>
    </citation>
    <scope>NUCLEOTIDE SEQUENCE [LARGE SCALE GENOMIC DNA]</scope>
    <source>
        <strain evidence="2">ATCC 200175</strain>
    </source>
</reference>
<sequence length="266" mass="30333">MYLNNGRCINSFQLERYLLWVDNLDEGAVRKLLYPDDPQDVPRAIALMSAVIKLSRIDPKKHAQERNEEPPNVNVIADFDALRILGHILDNVLQPYINVNLSLSEQVTHLSRAAHILYASYHEQRRRLMPNQLYYDCQSMIKTAIFNIAKQQKLDPSAKFSLLDLGDDALELEFAYLRMSGGHHSAVNYRQALDRLGAARDIGGVLCRQPDLAHGHRRLNLTRSESVDHISRAHWVGDTVVSNCNLPSSWRQGKEDTLKILETTQL</sequence>
<protein>
    <submittedName>
        <fullName evidence="1">Uncharacterized protein</fullName>
    </submittedName>
</protein>
<keyword evidence="2" id="KW-1185">Reference proteome</keyword>
<evidence type="ECO:0000313" key="2">
    <source>
        <dbReference type="Proteomes" id="UP000053647"/>
    </source>
</evidence>
<name>A0A0C9TK40_PAXIN</name>
<evidence type="ECO:0000313" key="1">
    <source>
        <dbReference type="EMBL" id="KIJ08212.1"/>
    </source>
</evidence>
<dbReference type="AlphaFoldDB" id="A0A0C9TK40"/>
<reference evidence="1 2" key="1">
    <citation type="submission" date="2014-06" db="EMBL/GenBank/DDBJ databases">
        <authorList>
            <consortium name="DOE Joint Genome Institute"/>
            <person name="Kuo A."/>
            <person name="Kohler A."/>
            <person name="Nagy L.G."/>
            <person name="Floudas D."/>
            <person name="Copeland A."/>
            <person name="Barry K.W."/>
            <person name="Cichocki N."/>
            <person name="Veneault-Fourrey C."/>
            <person name="LaButti K."/>
            <person name="Lindquist E.A."/>
            <person name="Lipzen A."/>
            <person name="Lundell T."/>
            <person name="Morin E."/>
            <person name="Murat C."/>
            <person name="Sun H."/>
            <person name="Tunlid A."/>
            <person name="Henrissat B."/>
            <person name="Grigoriev I.V."/>
            <person name="Hibbett D.S."/>
            <person name="Martin F."/>
            <person name="Nordberg H.P."/>
            <person name="Cantor M.N."/>
            <person name="Hua S.X."/>
        </authorList>
    </citation>
    <scope>NUCLEOTIDE SEQUENCE [LARGE SCALE GENOMIC DNA]</scope>
    <source>
        <strain evidence="1 2">ATCC 200175</strain>
    </source>
</reference>
<organism evidence="1 2">
    <name type="scientific">Paxillus involutus ATCC 200175</name>
    <dbReference type="NCBI Taxonomy" id="664439"/>
    <lineage>
        <taxon>Eukaryota</taxon>
        <taxon>Fungi</taxon>
        <taxon>Dikarya</taxon>
        <taxon>Basidiomycota</taxon>
        <taxon>Agaricomycotina</taxon>
        <taxon>Agaricomycetes</taxon>
        <taxon>Agaricomycetidae</taxon>
        <taxon>Boletales</taxon>
        <taxon>Paxilineae</taxon>
        <taxon>Paxillaceae</taxon>
        <taxon>Paxillus</taxon>
    </lineage>
</organism>
<dbReference type="Proteomes" id="UP000053647">
    <property type="component" value="Unassembled WGS sequence"/>
</dbReference>
<feature type="non-terminal residue" evidence="1">
    <location>
        <position position="266"/>
    </location>
</feature>
<proteinExistence type="predicted"/>
<dbReference type="OrthoDB" id="2659841at2759"/>
<dbReference type="EMBL" id="KN819674">
    <property type="protein sequence ID" value="KIJ08212.1"/>
    <property type="molecule type" value="Genomic_DNA"/>
</dbReference>